<dbReference type="PROSITE" id="PS50977">
    <property type="entry name" value="HTH_TETR_2"/>
    <property type="match status" value="1"/>
</dbReference>
<evidence type="ECO:0000259" key="4">
    <source>
        <dbReference type="PROSITE" id="PS50977"/>
    </source>
</evidence>
<evidence type="ECO:0000313" key="6">
    <source>
        <dbReference type="Proteomes" id="UP001139353"/>
    </source>
</evidence>
<dbReference type="Gene3D" id="1.10.357.10">
    <property type="entry name" value="Tetracycline Repressor, domain 2"/>
    <property type="match status" value="1"/>
</dbReference>
<organism evidence="5 6">
    <name type="scientific">Scleromatobacter humisilvae</name>
    <dbReference type="NCBI Taxonomy" id="2897159"/>
    <lineage>
        <taxon>Bacteria</taxon>
        <taxon>Pseudomonadati</taxon>
        <taxon>Pseudomonadota</taxon>
        <taxon>Betaproteobacteria</taxon>
        <taxon>Burkholderiales</taxon>
        <taxon>Sphaerotilaceae</taxon>
        <taxon>Scleromatobacter</taxon>
    </lineage>
</organism>
<gene>
    <name evidence="5" type="ORF">LPC04_08305</name>
</gene>
<dbReference type="GO" id="GO:0003677">
    <property type="term" value="F:DNA binding"/>
    <property type="evidence" value="ECO:0007669"/>
    <property type="project" value="UniProtKB-UniRule"/>
</dbReference>
<feature type="region of interest" description="Disordered" evidence="3">
    <location>
        <begin position="182"/>
        <end position="203"/>
    </location>
</feature>
<accession>A0A9X1YHX4</accession>
<keyword evidence="1 2" id="KW-0238">DNA-binding</keyword>
<dbReference type="AlphaFoldDB" id="A0A9X1YHX4"/>
<sequence>MAELADTVGIRGPSLYYHFKDKADILRALADIGLHQSLRESDFLRRDQGHSAPARLYHLMYESVVRLKTAPYEMSVLFDPAFRTEQFRDVYQRVTVWMDDLESIIADGIESEDFLPHDPPTAAYTIRGMVQTAIPQTGLKTTFDARTLADYVSSFALRALLREQARLPKIRKEVSELRRTKAIRSEVAEDEVPAPAPGRARER</sequence>
<evidence type="ECO:0000256" key="2">
    <source>
        <dbReference type="PROSITE-ProRule" id="PRU00335"/>
    </source>
</evidence>
<dbReference type="InterPro" id="IPR009057">
    <property type="entry name" value="Homeodomain-like_sf"/>
</dbReference>
<dbReference type="SUPFAM" id="SSF48498">
    <property type="entry name" value="Tetracyclin repressor-like, C-terminal domain"/>
    <property type="match status" value="1"/>
</dbReference>
<evidence type="ECO:0000256" key="1">
    <source>
        <dbReference type="ARBA" id="ARBA00023125"/>
    </source>
</evidence>
<name>A0A9X1YHX4_9BURK</name>
<feature type="domain" description="HTH tetR-type" evidence="4">
    <location>
        <begin position="1"/>
        <end position="37"/>
    </location>
</feature>
<keyword evidence="6" id="KW-1185">Reference proteome</keyword>
<dbReference type="Gene3D" id="1.10.10.60">
    <property type="entry name" value="Homeodomain-like"/>
    <property type="match status" value="1"/>
</dbReference>
<evidence type="ECO:0000313" key="5">
    <source>
        <dbReference type="EMBL" id="MCK9685710.1"/>
    </source>
</evidence>
<reference evidence="5" key="1">
    <citation type="submission" date="2021-11" db="EMBL/GenBank/DDBJ databases">
        <title>BS-T2-15 a new species belonging to the Comamonadaceae family isolated from the soil of a French oak forest.</title>
        <authorList>
            <person name="Mieszkin S."/>
            <person name="Alain K."/>
        </authorList>
    </citation>
    <scope>NUCLEOTIDE SEQUENCE</scope>
    <source>
        <strain evidence="5">BS-T2-15</strain>
    </source>
</reference>
<dbReference type="InterPro" id="IPR036271">
    <property type="entry name" value="Tet_transcr_reg_TetR-rel_C_sf"/>
</dbReference>
<comment type="caution">
    <text evidence="2">Lacks conserved residue(s) required for the propagation of feature annotation.</text>
</comment>
<dbReference type="SUPFAM" id="SSF46689">
    <property type="entry name" value="Homeodomain-like"/>
    <property type="match status" value="1"/>
</dbReference>
<dbReference type="EMBL" id="JAJLJH010000001">
    <property type="protein sequence ID" value="MCK9685710.1"/>
    <property type="molecule type" value="Genomic_DNA"/>
</dbReference>
<comment type="caution">
    <text evidence="5">The sequence shown here is derived from an EMBL/GenBank/DDBJ whole genome shotgun (WGS) entry which is preliminary data.</text>
</comment>
<dbReference type="InterPro" id="IPR001647">
    <property type="entry name" value="HTH_TetR"/>
</dbReference>
<proteinExistence type="predicted"/>
<evidence type="ECO:0000256" key="3">
    <source>
        <dbReference type="SAM" id="MobiDB-lite"/>
    </source>
</evidence>
<dbReference type="Pfam" id="PF00440">
    <property type="entry name" value="TetR_N"/>
    <property type="match status" value="1"/>
</dbReference>
<protein>
    <submittedName>
        <fullName evidence="5">TetR/AcrR family transcriptional regulator</fullName>
    </submittedName>
</protein>
<dbReference type="Proteomes" id="UP001139353">
    <property type="component" value="Unassembled WGS sequence"/>
</dbReference>